<comment type="function">
    <text evidence="3 4">Together with the chaperonin GroEL, plays an essential role in assisting protein folding. The GroEL-GroES system forms a nano-cage that allows encapsulation of the non-native substrate proteins and provides a physical environment optimized to promote and accelerate protein folding. GroES binds to the apical surface of the GroEL ring, thereby capping the opening of the GroEL channel.</text>
</comment>
<dbReference type="GO" id="GO:0044183">
    <property type="term" value="F:protein folding chaperone"/>
    <property type="evidence" value="ECO:0007669"/>
    <property type="project" value="InterPro"/>
</dbReference>
<dbReference type="PRINTS" id="PR00297">
    <property type="entry name" value="CHAPERONIN10"/>
</dbReference>
<gene>
    <name evidence="3" type="primary">groES</name>
    <name evidence="3" type="synonym">groS</name>
    <name evidence="5" type="ORF">IAC73_01390</name>
</gene>
<accession>A0A9D1N8J9</accession>
<dbReference type="GO" id="GO:0005524">
    <property type="term" value="F:ATP binding"/>
    <property type="evidence" value="ECO:0007669"/>
    <property type="project" value="InterPro"/>
</dbReference>
<dbReference type="PANTHER" id="PTHR10772:SF58">
    <property type="entry name" value="CO-CHAPERONIN GROES"/>
    <property type="match status" value="1"/>
</dbReference>
<keyword evidence="3" id="KW-0963">Cytoplasm</keyword>
<dbReference type="CDD" id="cd00320">
    <property type="entry name" value="cpn10"/>
    <property type="match status" value="1"/>
</dbReference>
<protein>
    <recommendedName>
        <fullName evidence="3">Co-chaperonin GroES</fullName>
    </recommendedName>
    <alternativeName>
        <fullName evidence="3">10 kDa chaperonin</fullName>
    </alternativeName>
    <alternativeName>
        <fullName evidence="3">Chaperonin-10</fullName>
        <shortName evidence="3">Cpn10</shortName>
    </alternativeName>
</protein>
<evidence type="ECO:0000256" key="2">
    <source>
        <dbReference type="ARBA" id="ARBA00023186"/>
    </source>
</evidence>
<evidence type="ECO:0000313" key="6">
    <source>
        <dbReference type="Proteomes" id="UP000886857"/>
    </source>
</evidence>
<dbReference type="EMBL" id="DVOE01000017">
    <property type="protein sequence ID" value="HIU98482.1"/>
    <property type="molecule type" value="Genomic_DNA"/>
</dbReference>
<organism evidence="5 6">
    <name type="scientific">Candidatus Limadaptatus stercoripullorum</name>
    <dbReference type="NCBI Taxonomy" id="2840846"/>
    <lineage>
        <taxon>Bacteria</taxon>
        <taxon>Bacillati</taxon>
        <taxon>Bacillota</taxon>
        <taxon>Clostridia</taxon>
        <taxon>Eubacteriales</taxon>
        <taxon>Candidatus Limadaptatus</taxon>
    </lineage>
</organism>
<comment type="subcellular location">
    <subcellularLocation>
        <location evidence="3">Cytoplasm</location>
    </subcellularLocation>
</comment>
<dbReference type="AlphaFoldDB" id="A0A9D1N8J9"/>
<dbReference type="Proteomes" id="UP000886857">
    <property type="component" value="Unassembled WGS sequence"/>
</dbReference>
<dbReference type="InterPro" id="IPR020818">
    <property type="entry name" value="Chaperonin_GroES"/>
</dbReference>
<comment type="subunit">
    <text evidence="3">Heptamer of 7 subunits arranged in a ring. Interacts with the chaperonin GroEL.</text>
</comment>
<proteinExistence type="inferred from homology"/>
<dbReference type="InterPro" id="IPR037124">
    <property type="entry name" value="Chaperonin_GroES_sf"/>
</dbReference>
<dbReference type="Pfam" id="PF00166">
    <property type="entry name" value="Cpn10"/>
    <property type="match status" value="1"/>
</dbReference>
<dbReference type="SUPFAM" id="SSF50129">
    <property type="entry name" value="GroES-like"/>
    <property type="match status" value="1"/>
</dbReference>
<evidence type="ECO:0000256" key="1">
    <source>
        <dbReference type="ARBA" id="ARBA00006975"/>
    </source>
</evidence>
<comment type="similarity">
    <text evidence="1 3 4">Belongs to the GroES chaperonin family.</text>
</comment>
<name>A0A9D1N8J9_9FIRM</name>
<comment type="caution">
    <text evidence="5">The sequence shown here is derived from an EMBL/GenBank/DDBJ whole genome shotgun (WGS) entry which is preliminary data.</text>
</comment>
<dbReference type="NCBIfam" id="NF001531">
    <property type="entry name" value="PRK00364.2-2"/>
    <property type="match status" value="1"/>
</dbReference>
<evidence type="ECO:0000313" key="5">
    <source>
        <dbReference type="EMBL" id="HIU98482.1"/>
    </source>
</evidence>
<dbReference type="FunFam" id="2.30.33.40:FF:000001">
    <property type="entry name" value="10 kDa chaperonin"/>
    <property type="match status" value="1"/>
</dbReference>
<dbReference type="InterPro" id="IPR018369">
    <property type="entry name" value="Chaprnonin_Cpn10_CS"/>
</dbReference>
<reference evidence="5" key="1">
    <citation type="submission" date="2020-10" db="EMBL/GenBank/DDBJ databases">
        <authorList>
            <person name="Gilroy R."/>
        </authorList>
    </citation>
    <scope>NUCLEOTIDE SEQUENCE</scope>
    <source>
        <strain evidence="5">10406</strain>
    </source>
</reference>
<reference evidence="5" key="2">
    <citation type="journal article" date="2021" name="PeerJ">
        <title>Extensive microbial diversity within the chicken gut microbiome revealed by metagenomics and culture.</title>
        <authorList>
            <person name="Gilroy R."/>
            <person name="Ravi A."/>
            <person name="Getino M."/>
            <person name="Pursley I."/>
            <person name="Horton D.L."/>
            <person name="Alikhan N.F."/>
            <person name="Baker D."/>
            <person name="Gharbi K."/>
            <person name="Hall N."/>
            <person name="Watson M."/>
            <person name="Adriaenssens E.M."/>
            <person name="Foster-Nyarko E."/>
            <person name="Jarju S."/>
            <person name="Secka A."/>
            <person name="Antonio M."/>
            <person name="Oren A."/>
            <person name="Chaudhuri R.R."/>
            <person name="La Ragione R."/>
            <person name="Hildebrand F."/>
            <person name="Pallen M.J."/>
        </authorList>
    </citation>
    <scope>NUCLEOTIDE SEQUENCE</scope>
    <source>
        <strain evidence="5">10406</strain>
    </source>
</reference>
<dbReference type="InterPro" id="IPR011032">
    <property type="entry name" value="GroES-like_sf"/>
</dbReference>
<dbReference type="GO" id="GO:0051087">
    <property type="term" value="F:protein-folding chaperone binding"/>
    <property type="evidence" value="ECO:0007669"/>
    <property type="project" value="TreeGrafter"/>
</dbReference>
<dbReference type="PROSITE" id="PS00681">
    <property type="entry name" value="CHAPERONINS_CPN10"/>
    <property type="match status" value="1"/>
</dbReference>
<dbReference type="SMART" id="SM00883">
    <property type="entry name" value="Cpn10"/>
    <property type="match status" value="1"/>
</dbReference>
<keyword evidence="2 3" id="KW-0143">Chaperone</keyword>
<dbReference type="PANTHER" id="PTHR10772">
    <property type="entry name" value="10 KDA HEAT SHOCK PROTEIN"/>
    <property type="match status" value="1"/>
</dbReference>
<dbReference type="NCBIfam" id="NF001533">
    <property type="entry name" value="PRK00364.2-4"/>
    <property type="match status" value="1"/>
</dbReference>
<dbReference type="Gene3D" id="2.30.33.40">
    <property type="entry name" value="GroES chaperonin"/>
    <property type="match status" value="1"/>
</dbReference>
<sequence>MKVRPLFDKVVIKAIETSETTESGIVLPGAAQEKPQLAEVLAVGPGGTVDGKEVVMQVKPGDKVLYSKYAGSEFKIDGEEVVIVRQADILAVVE</sequence>
<evidence type="ECO:0000256" key="3">
    <source>
        <dbReference type="HAMAP-Rule" id="MF_00580"/>
    </source>
</evidence>
<dbReference type="GO" id="GO:0046872">
    <property type="term" value="F:metal ion binding"/>
    <property type="evidence" value="ECO:0007669"/>
    <property type="project" value="TreeGrafter"/>
</dbReference>
<dbReference type="HAMAP" id="MF_00580">
    <property type="entry name" value="CH10"/>
    <property type="match status" value="1"/>
</dbReference>
<evidence type="ECO:0000256" key="4">
    <source>
        <dbReference type="RuleBase" id="RU000535"/>
    </source>
</evidence>
<dbReference type="GO" id="GO:0051082">
    <property type="term" value="F:unfolded protein binding"/>
    <property type="evidence" value="ECO:0007669"/>
    <property type="project" value="TreeGrafter"/>
</dbReference>
<dbReference type="GO" id="GO:0005737">
    <property type="term" value="C:cytoplasm"/>
    <property type="evidence" value="ECO:0007669"/>
    <property type="project" value="UniProtKB-SubCell"/>
</dbReference>